<sequence length="132" mass="14892">MPTQKYMPTASDVEATKSVLSALQAGNAVAFGDLPETLRRLLLELLAQIARNEPVAIMPLEAQLTTKEAADLLGVSRPHLVKLLERGEIPFTRVGKHRRVLLKDVLEYQERIREEALDELQRQAQELGLDYY</sequence>
<dbReference type="Proteomes" id="UP000321827">
    <property type="component" value="Unassembled WGS sequence"/>
</dbReference>
<feature type="domain" description="Helix-turn-helix" evidence="1">
    <location>
        <begin position="64"/>
        <end position="111"/>
    </location>
</feature>
<comment type="caution">
    <text evidence="2">The sequence shown here is derived from an EMBL/GenBank/DDBJ whole genome shotgun (WGS) entry which is preliminary data.</text>
</comment>
<reference evidence="2 3" key="1">
    <citation type="submission" date="2019-07" db="EMBL/GenBank/DDBJ databases">
        <title>Whole genome shotgun sequence of Oceanithermus desulfurans NBRC 100063.</title>
        <authorList>
            <person name="Hosoyama A."/>
            <person name="Uohara A."/>
            <person name="Ohji S."/>
            <person name="Ichikawa N."/>
        </authorList>
    </citation>
    <scope>NUCLEOTIDE SEQUENCE [LARGE SCALE GENOMIC DNA]</scope>
    <source>
        <strain evidence="2 3">NBRC 100063</strain>
    </source>
</reference>
<dbReference type="InterPro" id="IPR010093">
    <property type="entry name" value="SinI_DNA-bd"/>
</dbReference>
<accession>A0A511RG92</accession>
<dbReference type="AlphaFoldDB" id="A0A511RG92"/>
<gene>
    <name evidence="2" type="ORF">ODE01S_01050</name>
</gene>
<evidence type="ECO:0000313" key="3">
    <source>
        <dbReference type="Proteomes" id="UP000321827"/>
    </source>
</evidence>
<dbReference type="InterPro" id="IPR041657">
    <property type="entry name" value="HTH_17"/>
</dbReference>
<dbReference type="SUPFAM" id="SSF46955">
    <property type="entry name" value="Putative DNA-binding domain"/>
    <property type="match status" value="1"/>
</dbReference>
<dbReference type="RefSeq" id="WP_147144804.1">
    <property type="nucleotide sequence ID" value="NZ_BJXN01000001.1"/>
</dbReference>
<dbReference type="GO" id="GO:0003677">
    <property type="term" value="F:DNA binding"/>
    <property type="evidence" value="ECO:0007669"/>
    <property type="project" value="InterPro"/>
</dbReference>
<evidence type="ECO:0000259" key="1">
    <source>
        <dbReference type="Pfam" id="PF12728"/>
    </source>
</evidence>
<dbReference type="Pfam" id="PF12728">
    <property type="entry name" value="HTH_17"/>
    <property type="match status" value="1"/>
</dbReference>
<dbReference type="NCBIfam" id="TIGR01764">
    <property type="entry name" value="excise"/>
    <property type="match status" value="1"/>
</dbReference>
<dbReference type="EMBL" id="BJXN01000001">
    <property type="protein sequence ID" value="GEM88671.1"/>
    <property type="molecule type" value="Genomic_DNA"/>
</dbReference>
<protein>
    <recommendedName>
        <fullName evidence="1">Helix-turn-helix domain-containing protein</fullName>
    </recommendedName>
</protein>
<dbReference type="InterPro" id="IPR009061">
    <property type="entry name" value="DNA-bd_dom_put_sf"/>
</dbReference>
<name>A0A511RG92_9DEIN</name>
<organism evidence="2 3">
    <name type="scientific">Oceanithermus desulfurans NBRC 100063</name>
    <dbReference type="NCBI Taxonomy" id="1227550"/>
    <lineage>
        <taxon>Bacteria</taxon>
        <taxon>Thermotogati</taxon>
        <taxon>Deinococcota</taxon>
        <taxon>Deinococci</taxon>
        <taxon>Thermales</taxon>
        <taxon>Thermaceae</taxon>
        <taxon>Oceanithermus</taxon>
    </lineage>
</organism>
<evidence type="ECO:0000313" key="2">
    <source>
        <dbReference type="EMBL" id="GEM88671.1"/>
    </source>
</evidence>
<dbReference type="OrthoDB" id="26212at2"/>
<proteinExistence type="predicted"/>